<dbReference type="InterPro" id="IPR006176">
    <property type="entry name" value="3-OHacyl-CoA_DH_NAD-bd"/>
</dbReference>
<feature type="domain" description="3-hydroxyacyl-CoA dehydrogenase NAD binding" evidence="8">
    <location>
        <begin position="716"/>
        <end position="889"/>
    </location>
</feature>
<comment type="catalytic activity">
    <reaction evidence="6">
        <text>a (3S)-3-hydroxyacyl-CoA + NAD(+) = a 3-oxoacyl-CoA + NADH + H(+)</text>
        <dbReference type="Rhea" id="RHEA:22432"/>
        <dbReference type="ChEBI" id="CHEBI:15378"/>
        <dbReference type="ChEBI" id="CHEBI:57318"/>
        <dbReference type="ChEBI" id="CHEBI:57540"/>
        <dbReference type="ChEBI" id="CHEBI:57945"/>
        <dbReference type="ChEBI" id="CHEBI:90726"/>
        <dbReference type="EC" id="1.1.1.35"/>
    </reaction>
</comment>
<dbReference type="SUPFAM" id="SSF53901">
    <property type="entry name" value="Thiolase-like"/>
    <property type="match status" value="2"/>
</dbReference>
<dbReference type="STRING" id="131310.A0A0N4Z2S9"/>
<dbReference type="Pfam" id="PF00378">
    <property type="entry name" value="ECH_1"/>
    <property type="match status" value="1"/>
</dbReference>
<dbReference type="GO" id="GO:0070403">
    <property type="term" value="F:NAD+ binding"/>
    <property type="evidence" value="ECO:0007669"/>
    <property type="project" value="InterPro"/>
</dbReference>
<keyword evidence="5" id="KW-0012">Acyltransferase</keyword>
<keyword evidence="10" id="KW-1185">Reference proteome</keyword>
<dbReference type="InterPro" id="IPR020616">
    <property type="entry name" value="Thiolase_N"/>
</dbReference>
<dbReference type="WBParaSite" id="PTRK_0000118300.1">
    <property type="protein sequence ID" value="PTRK_0000118300.1"/>
    <property type="gene ID" value="PTRK_0000118300"/>
</dbReference>
<proteinExistence type="inferred from homology"/>
<dbReference type="InterPro" id="IPR020617">
    <property type="entry name" value="Thiolase_C"/>
</dbReference>
<dbReference type="FunFam" id="3.40.50.720:FF:000009">
    <property type="entry name" value="Fatty oxidation complex, alpha subunit"/>
    <property type="match status" value="1"/>
</dbReference>
<dbReference type="Gene3D" id="3.90.226.10">
    <property type="entry name" value="2-enoyl-CoA Hydratase, Chain A, domain 1"/>
    <property type="match status" value="1"/>
</dbReference>
<dbReference type="GO" id="GO:0006635">
    <property type="term" value="P:fatty acid beta-oxidation"/>
    <property type="evidence" value="ECO:0007669"/>
    <property type="project" value="TreeGrafter"/>
</dbReference>
<keyword evidence="3" id="KW-0808">Transferase</keyword>
<dbReference type="InterPro" id="IPR002155">
    <property type="entry name" value="Thiolase"/>
</dbReference>
<dbReference type="InterPro" id="IPR029045">
    <property type="entry name" value="ClpP/crotonase-like_dom_sf"/>
</dbReference>
<evidence type="ECO:0000259" key="9">
    <source>
        <dbReference type="Pfam" id="PF02803"/>
    </source>
</evidence>
<organism evidence="10 11">
    <name type="scientific">Parastrongyloides trichosuri</name>
    <name type="common">Possum-specific nematode worm</name>
    <dbReference type="NCBI Taxonomy" id="131310"/>
    <lineage>
        <taxon>Eukaryota</taxon>
        <taxon>Metazoa</taxon>
        <taxon>Ecdysozoa</taxon>
        <taxon>Nematoda</taxon>
        <taxon>Chromadorea</taxon>
        <taxon>Rhabditida</taxon>
        <taxon>Tylenchina</taxon>
        <taxon>Panagrolaimomorpha</taxon>
        <taxon>Strongyloidoidea</taxon>
        <taxon>Strongyloididae</taxon>
        <taxon>Parastrongyloides</taxon>
    </lineage>
</organism>
<dbReference type="Proteomes" id="UP000038045">
    <property type="component" value="Unplaced"/>
</dbReference>
<dbReference type="PROSITE" id="PS00737">
    <property type="entry name" value="THIOLASE_2"/>
    <property type="match status" value="1"/>
</dbReference>
<evidence type="ECO:0000313" key="10">
    <source>
        <dbReference type="Proteomes" id="UP000038045"/>
    </source>
</evidence>
<dbReference type="Pfam" id="PF00108">
    <property type="entry name" value="Thiolase_N"/>
    <property type="match status" value="1"/>
</dbReference>
<dbReference type="Gene3D" id="3.40.47.10">
    <property type="match status" value="2"/>
</dbReference>
<dbReference type="GO" id="GO:0016747">
    <property type="term" value="F:acyltransferase activity, transferring groups other than amino-acyl groups"/>
    <property type="evidence" value="ECO:0007669"/>
    <property type="project" value="InterPro"/>
</dbReference>
<dbReference type="PANTHER" id="PTHR43612:SF3">
    <property type="entry name" value="TRIFUNCTIONAL ENZYME SUBUNIT ALPHA, MITOCHONDRIAL"/>
    <property type="match status" value="1"/>
</dbReference>
<comment type="similarity">
    <text evidence="2">Belongs to the thiolase-like superfamily. Thiolase family.</text>
</comment>
<evidence type="ECO:0000256" key="6">
    <source>
        <dbReference type="ARBA" id="ARBA00049556"/>
    </source>
</evidence>
<dbReference type="SUPFAM" id="SSF52096">
    <property type="entry name" value="ClpP/crotonase"/>
    <property type="match status" value="1"/>
</dbReference>
<dbReference type="CDD" id="cd00751">
    <property type="entry name" value="thiolase"/>
    <property type="match status" value="1"/>
</dbReference>
<dbReference type="PROSITE" id="PS00098">
    <property type="entry name" value="THIOLASE_1"/>
    <property type="match status" value="1"/>
</dbReference>
<feature type="domain" description="Thiolase N-terminal" evidence="7">
    <location>
        <begin position="33"/>
        <end position="230"/>
    </location>
</feature>
<dbReference type="SUPFAM" id="SSF51735">
    <property type="entry name" value="NAD(P)-binding Rossmann-fold domains"/>
    <property type="match status" value="1"/>
</dbReference>
<dbReference type="AlphaFoldDB" id="A0A0N4Z2S9"/>
<dbReference type="Pfam" id="PF02803">
    <property type="entry name" value="Thiolase_C"/>
    <property type="match status" value="1"/>
</dbReference>
<dbReference type="InterPro" id="IPR020615">
    <property type="entry name" value="Thiolase_acyl_enz_int_AS"/>
</dbReference>
<comment type="pathway">
    <text evidence="1">Lipid metabolism; fatty acid beta-oxidation.</text>
</comment>
<protein>
    <submittedName>
        <fullName evidence="11">Acetyl-CoA acetyltransferase</fullName>
    </submittedName>
</protein>
<evidence type="ECO:0000259" key="7">
    <source>
        <dbReference type="Pfam" id="PF00108"/>
    </source>
</evidence>
<sequence length="921" mass="98709">MATFGTDTKDLGVKRTMTDAFIYDHVRTPRGRALRDRNGIDTAKVDDIIFGCVDPVGEAGAVIPRSSAFEAGYDFKAPGMQISRFCASGLDAVNLAAAKIAGGTDELVIAGGVESMSRVGMGMSGGAWYMDPSVGFPGWFMPQGVSADLIATKYGFSREDVDAYAVESQRRAGESWKKGYFKNSVIPIKDINGLTILDHDEHMRPTTDLAALSGLNPSFVMPGEMGGFNAVGIQAHPEVETINHVHHAGNSSGIVDGAAGVLVGSKRAGKMLDIKPRARIRAFTNIGSEPALMLTGPVDVTEKLLERAKMKLSDIDLFELNEAFAAVVLRYMQAFNIPHSKINVNGGAIAMGHPLGATGAMILGTVLDELERRDLNTALVTLCIGAGMGTATIIELETGADGIAVVTWNMPDKSMNVLTEEVLTELDKIIDQVVSDNTIKGAVITSGKDTFSGGADLTMMQKMLSVFKKEQKQDAEKAVQNLFDNVGRMTGLYRKLETCGKPWVSAINGTCMGGALELSLACHGRVVSDAEGVKLALPEVKVGLFPGAGGTQRVPRLVNSQDALQMMTTGSSLTAARAKGMGLVHEVAPAKKLVETAKKMIRNGLKPVQPWDEKGFKLPGGAIYSAAGANLWPAATAILRRETSGNYPAALTILKCVYEGLLVPFDTDHRSAVDDPLAFRIFAGAEQRRTSPGRHQANQVQENRRDRCRFHGRRYSGFMGAGIAYVTAKAGIPVVLIDRNLEAAEKGKAHSADLIAKEMQKGRMTAEDKDKLLALITPSADYAALDGADMVIEAVFEDRGVKQAATEQAEAVLGQNAVFASNTSTLPITGLAKVSQRPKNFIGIHFFSPVDKMMLVEVIMGKKTGEKALATALDYVRAIKKTPIVVNDTRGFYVNRCVLRYMSEAYNMLVEGVPPAMIENA</sequence>
<evidence type="ECO:0000256" key="3">
    <source>
        <dbReference type="ARBA" id="ARBA00022679"/>
    </source>
</evidence>
<reference evidence="11" key="1">
    <citation type="submission" date="2016-03" db="UniProtKB">
        <authorList>
            <consortium name="WormBaseParasite"/>
        </authorList>
    </citation>
    <scope>IDENTIFICATION</scope>
</reference>
<dbReference type="CDD" id="cd06558">
    <property type="entry name" value="crotonase-like"/>
    <property type="match status" value="1"/>
</dbReference>
<dbReference type="PROSITE" id="PS00099">
    <property type="entry name" value="THIOLASE_3"/>
    <property type="match status" value="1"/>
</dbReference>
<evidence type="ECO:0000313" key="11">
    <source>
        <dbReference type="WBParaSite" id="PTRK_0000118300.1"/>
    </source>
</evidence>
<dbReference type="InterPro" id="IPR020613">
    <property type="entry name" value="Thiolase_CS"/>
</dbReference>
<evidence type="ECO:0000256" key="5">
    <source>
        <dbReference type="ARBA" id="ARBA00023315"/>
    </source>
</evidence>
<dbReference type="InterPro" id="IPR016039">
    <property type="entry name" value="Thiolase-like"/>
</dbReference>
<dbReference type="InterPro" id="IPR050136">
    <property type="entry name" value="FA_oxidation_alpha_subunit"/>
</dbReference>
<name>A0A0N4Z2S9_PARTI</name>
<feature type="domain" description="Thiolase C-terminal" evidence="9">
    <location>
        <begin position="275"/>
        <end position="395"/>
    </location>
</feature>
<keyword evidence="4" id="KW-0560">Oxidoreductase</keyword>
<dbReference type="Gene3D" id="3.40.50.720">
    <property type="entry name" value="NAD(P)-binding Rossmann-like Domain"/>
    <property type="match status" value="1"/>
</dbReference>
<dbReference type="NCBIfam" id="TIGR01930">
    <property type="entry name" value="AcCoA-C-Actrans"/>
    <property type="match status" value="1"/>
</dbReference>
<evidence type="ECO:0000256" key="1">
    <source>
        <dbReference type="ARBA" id="ARBA00005005"/>
    </source>
</evidence>
<evidence type="ECO:0000256" key="2">
    <source>
        <dbReference type="ARBA" id="ARBA00010982"/>
    </source>
</evidence>
<dbReference type="InterPro" id="IPR020610">
    <property type="entry name" value="Thiolase_AS"/>
</dbReference>
<dbReference type="Pfam" id="PF02737">
    <property type="entry name" value="3HCDH_N"/>
    <property type="match status" value="1"/>
</dbReference>
<accession>A0A0N4Z2S9</accession>
<dbReference type="GO" id="GO:0016509">
    <property type="term" value="F:long-chain (3S)-3-hydroxyacyl-CoA dehydrogenase (NAD+) activity"/>
    <property type="evidence" value="ECO:0007669"/>
    <property type="project" value="TreeGrafter"/>
</dbReference>
<evidence type="ECO:0000259" key="8">
    <source>
        <dbReference type="Pfam" id="PF02737"/>
    </source>
</evidence>
<dbReference type="InterPro" id="IPR036291">
    <property type="entry name" value="NAD(P)-bd_dom_sf"/>
</dbReference>
<dbReference type="PANTHER" id="PTHR43612">
    <property type="entry name" value="TRIFUNCTIONAL ENZYME SUBUNIT ALPHA"/>
    <property type="match status" value="1"/>
</dbReference>
<dbReference type="NCBIfam" id="NF006090">
    <property type="entry name" value="PRK08242.1"/>
    <property type="match status" value="1"/>
</dbReference>
<dbReference type="InterPro" id="IPR001753">
    <property type="entry name" value="Enoyl-CoA_hydra/iso"/>
</dbReference>
<evidence type="ECO:0000256" key="4">
    <source>
        <dbReference type="ARBA" id="ARBA00023002"/>
    </source>
</evidence>
<dbReference type="GO" id="GO:0004300">
    <property type="term" value="F:enoyl-CoA hydratase activity"/>
    <property type="evidence" value="ECO:0007669"/>
    <property type="project" value="TreeGrafter"/>
</dbReference>